<gene>
    <name evidence="2" type="ORF">SAMN04487926_12125</name>
</gene>
<evidence type="ECO:0000313" key="2">
    <source>
        <dbReference type="EMBL" id="SDI64664.1"/>
    </source>
</evidence>
<feature type="transmembrane region" description="Helical" evidence="1">
    <location>
        <begin position="6"/>
        <end position="27"/>
    </location>
</feature>
<comment type="caution">
    <text evidence="2">The sequence shown here is derived from an EMBL/GenBank/DDBJ whole genome shotgun (WGS) entry which is preliminary data.</text>
</comment>
<dbReference type="RefSeq" id="WP_091784982.1">
    <property type="nucleotide sequence ID" value="NZ_FNDI01000021.1"/>
</dbReference>
<dbReference type="AlphaFoldDB" id="A0A7Z7BCZ0"/>
<reference evidence="2" key="1">
    <citation type="submission" date="2016-10" db="EMBL/GenBank/DDBJ databases">
        <authorList>
            <person name="Varghese N."/>
            <person name="Submissions S."/>
        </authorList>
    </citation>
    <scope>NUCLEOTIDE SEQUENCE [LARGE SCALE GENOMIC DNA]</scope>
    <source>
        <strain evidence="2">YR281</strain>
    </source>
</reference>
<keyword evidence="1" id="KW-0812">Transmembrane</keyword>
<dbReference type="EMBL" id="FNDI01000021">
    <property type="protein sequence ID" value="SDI64664.1"/>
    <property type="molecule type" value="Genomic_DNA"/>
</dbReference>
<organism evidence="2 3">
    <name type="scientific">Paraburkholderia steynii</name>
    <dbReference type="NCBI Taxonomy" id="1245441"/>
    <lineage>
        <taxon>Bacteria</taxon>
        <taxon>Pseudomonadati</taxon>
        <taxon>Pseudomonadota</taxon>
        <taxon>Betaproteobacteria</taxon>
        <taxon>Burkholderiales</taxon>
        <taxon>Burkholderiaceae</taxon>
        <taxon>Paraburkholderia</taxon>
    </lineage>
</organism>
<keyword evidence="1" id="KW-1133">Transmembrane helix</keyword>
<keyword evidence="3" id="KW-1185">Reference proteome</keyword>
<proteinExistence type="predicted"/>
<evidence type="ECO:0000313" key="3">
    <source>
        <dbReference type="Proteomes" id="UP000198900"/>
    </source>
</evidence>
<keyword evidence="1" id="KW-0472">Membrane</keyword>
<dbReference type="Proteomes" id="UP000198900">
    <property type="component" value="Unassembled WGS sequence"/>
</dbReference>
<sequence>MNEPLVLFGLLLLAAIALGVLLAWLWIHVLPFTPPAAEFDHPLYHRKYRDAATRRPTHKD</sequence>
<evidence type="ECO:0000256" key="1">
    <source>
        <dbReference type="SAM" id="Phobius"/>
    </source>
</evidence>
<accession>A0A7Z7BCZ0</accession>
<protein>
    <submittedName>
        <fullName evidence="2">Uncharacterized protein</fullName>
    </submittedName>
</protein>
<name>A0A7Z7BCZ0_9BURK</name>